<evidence type="ECO:0000313" key="2">
    <source>
        <dbReference type="EMBL" id="KAA8901788.1"/>
    </source>
</evidence>
<dbReference type="AlphaFoldDB" id="A0A5J5ESK1"/>
<feature type="transmembrane region" description="Helical" evidence="1">
    <location>
        <begin position="47"/>
        <end position="70"/>
    </location>
</feature>
<accession>A0A5J5ESK1</accession>
<reference evidence="2 3" key="1">
    <citation type="submission" date="2019-09" db="EMBL/GenBank/DDBJ databases">
        <title>Draft genome of the ectomycorrhizal ascomycete Sphaerosporella brunnea.</title>
        <authorList>
            <consortium name="DOE Joint Genome Institute"/>
            <person name="Benucci G.M."/>
            <person name="Marozzi G."/>
            <person name="Antonielli L."/>
            <person name="Sanchez S."/>
            <person name="Marco P."/>
            <person name="Wang X."/>
            <person name="Falini L.B."/>
            <person name="Barry K."/>
            <person name="Haridas S."/>
            <person name="Lipzen A."/>
            <person name="Labutti K."/>
            <person name="Grigoriev I.V."/>
            <person name="Murat C."/>
            <person name="Martin F."/>
            <person name="Albertini E."/>
            <person name="Donnini D."/>
            <person name="Bonito G."/>
        </authorList>
    </citation>
    <scope>NUCLEOTIDE SEQUENCE [LARGE SCALE GENOMIC DNA]</scope>
    <source>
        <strain evidence="2 3">Sb_GMNB300</strain>
    </source>
</reference>
<sequence>MPIKNGTVRTLEQTKHNKNNKIYLQVLMLRMLICVVPADVAGPGERYVWLIGGPSGFFFFFFFDWGAVLAHRRKSAEATPTTTQQHQFRG</sequence>
<evidence type="ECO:0000256" key="1">
    <source>
        <dbReference type="SAM" id="Phobius"/>
    </source>
</evidence>
<name>A0A5J5ESK1_9PEZI</name>
<keyword evidence="1" id="KW-0472">Membrane</keyword>
<proteinExistence type="predicted"/>
<keyword evidence="1" id="KW-0812">Transmembrane</keyword>
<feature type="transmembrane region" description="Helical" evidence="1">
    <location>
        <begin position="21"/>
        <end position="41"/>
    </location>
</feature>
<evidence type="ECO:0000313" key="3">
    <source>
        <dbReference type="Proteomes" id="UP000326924"/>
    </source>
</evidence>
<gene>
    <name evidence="2" type="ORF">FN846DRAFT_108300</name>
</gene>
<dbReference type="Proteomes" id="UP000326924">
    <property type="component" value="Unassembled WGS sequence"/>
</dbReference>
<dbReference type="EMBL" id="VXIS01000141">
    <property type="protein sequence ID" value="KAA8901788.1"/>
    <property type="molecule type" value="Genomic_DNA"/>
</dbReference>
<organism evidence="2 3">
    <name type="scientific">Sphaerosporella brunnea</name>
    <dbReference type="NCBI Taxonomy" id="1250544"/>
    <lineage>
        <taxon>Eukaryota</taxon>
        <taxon>Fungi</taxon>
        <taxon>Dikarya</taxon>
        <taxon>Ascomycota</taxon>
        <taxon>Pezizomycotina</taxon>
        <taxon>Pezizomycetes</taxon>
        <taxon>Pezizales</taxon>
        <taxon>Pyronemataceae</taxon>
        <taxon>Sphaerosporella</taxon>
    </lineage>
</organism>
<keyword evidence="1" id="KW-1133">Transmembrane helix</keyword>
<protein>
    <submittedName>
        <fullName evidence="2">Uncharacterized protein</fullName>
    </submittedName>
</protein>
<comment type="caution">
    <text evidence="2">The sequence shown here is derived from an EMBL/GenBank/DDBJ whole genome shotgun (WGS) entry which is preliminary data.</text>
</comment>
<keyword evidence="3" id="KW-1185">Reference proteome</keyword>
<dbReference type="InParanoid" id="A0A5J5ESK1"/>